<accession>A0A2H0V562</accession>
<evidence type="ECO:0000256" key="3">
    <source>
        <dbReference type="ARBA" id="ARBA00022481"/>
    </source>
</evidence>
<feature type="domain" description="Peptide chain release factor" evidence="9">
    <location>
        <begin position="62"/>
        <end position="177"/>
    </location>
</feature>
<dbReference type="Pfam" id="PF03462">
    <property type="entry name" value="PCRF"/>
    <property type="match status" value="1"/>
</dbReference>
<feature type="modified residue" description="N5-methylglutamine" evidence="5">
    <location>
        <position position="233"/>
    </location>
</feature>
<dbReference type="Pfam" id="PF00472">
    <property type="entry name" value="RF-1"/>
    <property type="match status" value="1"/>
</dbReference>
<dbReference type="PANTHER" id="PTHR43804:SF7">
    <property type="entry name" value="LD18447P"/>
    <property type="match status" value="1"/>
</dbReference>
<dbReference type="NCBIfam" id="NF001859">
    <property type="entry name" value="PRK00591.1"/>
    <property type="match status" value="1"/>
</dbReference>
<comment type="caution">
    <text evidence="10">The sequence shown here is derived from an EMBL/GenBank/DDBJ whole genome shotgun (WGS) entry which is preliminary data.</text>
</comment>
<comment type="similarity">
    <text evidence="2 5">Belongs to the prokaryotic/mitochondrial release factor family.</text>
</comment>
<dbReference type="HAMAP" id="MF_00093">
    <property type="entry name" value="Rel_fac_1"/>
    <property type="match status" value="1"/>
</dbReference>
<dbReference type="AlphaFoldDB" id="A0A2H0V562"/>
<dbReference type="PANTHER" id="PTHR43804">
    <property type="entry name" value="LD18447P"/>
    <property type="match status" value="1"/>
</dbReference>
<dbReference type="SMART" id="SM00937">
    <property type="entry name" value="PCRF"/>
    <property type="match status" value="1"/>
</dbReference>
<dbReference type="FunFam" id="3.30.70.1660:FF:000002">
    <property type="entry name" value="Peptide chain release factor 1"/>
    <property type="match status" value="1"/>
</dbReference>
<evidence type="ECO:0000256" key="5">
    <source>
        <dbReference type="HAMAP-Rule" id="MF_00093"/>
    </source>
</evidence>
<evidence type="ECO:0000256" key="7">
    <source>
        <dbReference type="SAM" id="Coils"/>
    </source>
</evidence>
<dbReference type="InterPro" id="IPR000352">
    <property type="entry name" value="Pep_chain_release_fac_I"/>
</dbReference>
<proteinExistence type="inferred from homology"/>
<dbReference type="EMBL" id="PFAP01000014">
    <property type="protein sequence ID" value="PIR94202.1"/>
    <property type="molecule type" value="Genomic_DNA"/>
</dbReference>
<dbReference type="GO" id="GO:0016149">
    <property type="term" value="F:translation release factor activity, codon specific"/>
    <property type="evidence" value="ECO:0007669"/>
    <property type="project" value="UniProtKB-UniRule"/>
</dbReference>
<dbReference type="InterPro" id="IPR005139">
    <property type="entry name" value="PCRF"/>
</dbReference>
<sequence>MQDQIQQLKEKFLALERQLQSPDIVSNPEKLRTISTEHAELKPTFDLIIQLERIQADLLDTEEALKGNTDADLAELAQEEITILKPKAEKLQDEIKRALMPQDPRDSKNVIIEIRAGAGGDESSLFAAELFRMYSRYAETKGWSVNILSSNQIGIGGFKEVIFEISGHKVFGDMKYESGVHRVQRVPETEKQGRVHTSTVTVAVLPEAEEVDLSIDANDLRIDTFCAGGKGGQGVNTTHSAIRITHLPTNIVVQCQDERSQAQNKEKAMKVLRTRIFEHEEEKRMKELGEERKSQVGTGDRSEKIRTYNFPQDRITDHRIKASWNNIPNIMNGDLEPIFAKLKEADEKLS</sequence>
<dbReference type="InterPro" id="IPR045853">
    <property type="entry name" value="Pep_chain_release_fac_I_sf"/>
</dbReference>
<evidence type="ECO:0000256" key="8">
    <source>
        <dbReference type="SAM" id="MobiDB-lite"/>
    </source>
</evidence>
<reference evidence="11" key="1">
    <citation type="submission" date="2017-09" db="EMBL/GenBank/DDBJ databases">
        <title>Depth-based differentiation of microbial function through sediment-hosted aquifers and enrichment of novel symbionts in the deep terrestrial subsurface.</title>
        <authorList>
            <person name="Probst A.J."/>
            <person name="Ladd B."/>
            <person name="Jarett J.K."/>
            <person name="Geller-Mcgrath D.E."/>
            <person name="Sieber C.M.K."/>
            <person name="Emerson J.B."/>
            <person name="Anantharaman K."/>
            <person name="Thomas B.C."/>
            <person name="Malmstrom R."/>
            <person name="Stieglmeier M."/>
            <person name="Klingl A."/>
            <person name="Woyke T."/>
            <person name="Ryan C.M."/>
            <person name="Banfield J.F."/>
        </authorList>
    </citation>
    <scope>NUCLEOTIDE SEQUENCE [LARGE SCALE GENOMIC DNA]</scope>
</reference>
<evidence type="ECO:0000313" key="11">
    <source>
        <dbReference type="Proteomes" id="UP000229901"/>
    </source>
</evidence>
<dbReference type="GO" id="GO:0005737">
    <property type="term" value="C:cytoplasm"/>
    <property type="evidence" value="ECO:0007669"/>
    <property type="project" value="UniProtKB-SubCell"/>
</dbReference>
<gene>
    <name evidence="5" type="primary">prfA</name>
    <name evidence="10" type="ORF">COT97_02630</name>
</gene>
<evidence type="ECO:0000259" key="9">
    <source>
        <dbReference type="SMART" id="SM00937"/>
    </source>
</evidence>
<dbReference type="Proteomes" id="UP000229901">
    <property type="component" value="Unassembled WGS sequence"/>
</dbReference>
<dbReference type="SUPFAM" id="SSF75620">
    <property type="entry name" value="Release factor"/>
    <property type="match status" value="1"/>
</dbReference>
<dbReference type="Gene3D" id="3.30.70.1660">
    <property type="match status" value="1"/>
</dbReference>
<evidence type="ECO:0000256" key="1">
    <source>
        <dbReference type="ARBA" id="ARBA00002986"/>
    </source>
</evidence>
<organism evidence="10 11">
    <name type="scientific">Candidatus Falkowbacteria bacterium CG10_big_fil_rev_8_21_14_0_10_39_11</name>
    <dbReference type="NCBI Taxonomy" id="1974565"/>
    <lineage>
        <taxon>Bacteria</taxon>
        <taxon>Candidatus Falkowiibacteriota</taxon>
    </lineage>
</organism>
<evidence type="ECO:0000313" key="10">
    <source>
        <dbReference type="EMBL" id="PIR94202.1"/>
    </source>
</evidence>
<keyword evidence="3 5" id="KW-0488">Methylation</keyword>
<dbReference type="Gene3D" id="3.30.160.20">
    <property type="match status" value="1"/>
</dbReference>
<evidence type="ECO:0000256" key="2">
    <source>
        <dbReference type="ARBA" id="ARBA00010835"/>
    </source>
</evidence>
<protein>
    <recommendedName>
        <fullName evidence="5 6">Peptide chain release factor 1</fullName>
        <shortName evidence="5">RF-1</shortName>
    </recommendedName>
</protein>
<keyword evidence="5" id="KW-0963">Cytoplasm</keyword>
<feature type="region of interest" description="Disordered" evidence="8">
    <location>
        <begin position="285"/>
        <end position="304"/>
    </location>
</feature>
<dbReference type="FunFam" id="3.30.160.20:FF:000004">
    <property type="entry name" value="Peptide chain release factor 1"/>
    <property type="match status" value="1"/>
</dbReference>
<comment type="subcellular location">
    <subcellularLocation>
        <location evidence="5">Cytoplasm</location>
    </subcellularLocation>
</comment>
<keyword evidence="7" id="KW-0175">Coiled coil</keyword>
<dbReference type="NCBIfam" id="TIGR00019">
    <property type="entry name" value="prfA"/>
    <property type="match status" value="1"/>
</dbReference>
<name>A0A2H0V562_9BACT</name>
<dbReference type="InterPro" id="IPR050057">
    <property type="entry name" value="Prokaryotic/Mito_RF"/>
</dbReference>
<dbReference type="Gene3D" id="6.10.140.1950">
    <property type="match status" value="1"/>
</dbReference>
<comment type="function">
    <text evidence="1 5">Peptide chain release factor 1 directs the termination of translation in response to the peptide chain termination codons UAG and UAA.</text>
</comment>
<evidence type="ECO:0000256" key="4">
    <source>
        <dbReference type="ARBA" id="ARBA00022917"/>
    </source>
</evidence>
<feature type="coiled-coil region" evidence="7">
    <location>
        <begin position="255"/>
        <end position="282"/>
    </location>
</feature>
<evidence type="ECO:0000256" key="6">
    <source>
        <dbReference type="NCBIfam" id="TIGR00019"/>
    </source>
</evidence>
<comment type="PTM">
    <text evidence="5">Methylated by PrmC. Methylation increases the termination efficiency of RF1.</text>
</comment>
<dbReference type="InterPro" id="IPR004373">
    <property type="entry name" value="RF-1"/>
</dbReference>
<keyword evidence="4 5" id="KW-0648">Protein biosynthesis</keyword>